<evidence type="ECO:0000313" key="4">
    <source>
        <dbReference type="Proteomes" id="UP000636956"/>
    </source>
</evidence>
<feature type="domain" description="UspA" evidence="2">
    <location>
        <begin position="14"/>
        <end position="144"/>
    </location>
</feature>
<evidence type="ECO:0000256" key="1">
    <source>
        <dbReference type="ARBA" id="ARBA00008791"/>
    </source>
</evidence>
<evidence type="ECO:0000313" key="3">
    <source>
        <dbReference type="EMBL" id="GGJ82019.1"/>
    </source>
</evidence>
<evidence type="ECO:0000259" key="2">
    <source>
        <dbReference type="Pfam" id="PF00582"/>
    </source>
</evidence>
<dbReference type="CDD" id="cd23659">
    <property type="entry name" value="USP_At3g01520-like"/>
    <property type="match status" value="1"/>
</dbReference>
<keyword evidence="4" id="KW-1185">Reference proteome</keyword>
<dbReference type="AlphaFoldDB" id="A0A917PKN8"/>
<dbReference type="PANTHER" id="PTHR46553:SF3">
    <property type="entry name" value="ADENINE NUCLEOTIDE ALPHA HYDROLASES-LIKE SUPERFAMILY PROTEIN"/>
    <property type="match status" value="1"/>
</dbReference>
<organism evidence="3 4">
    <name type="scientific">Agromyces bauzanensis</name>
    <dbReference type="NCBI Taxonomy" id="1308924"/>
    <lineage>
        <taxon>Bacteria</taxon>
        <taxon>Bacillati</taxon>
        <taxon>Actinomycetota</taxon>
        <taxon>Actinomycetes</taxon>
        <taxon>Micrococcales</taxon>
        <taxon>Microbacteriaceae</taxon>
        <taxon>Agromyces</taxon>
    </lineage>
</organism>
<comment type="caution">
    <text evidence="3">The sequence shown here is derived from an EMBL/GenBank/DDBJ whole genome shotgun (WGS) entry which is preliminary data.</text>
</comment>
<name>A0A917PKN8_9MICO</name>
<dbReference type="SUPFAM" id="SSF52402">
    <property type="entry name" value="Adenine nucleotide alpha hydrolases-like"/>
    <property type="match status" value="1"/>
</dbReference>
<dbReference type="EMBL" id="BMMD01000010">
    <property type="protein sequence ID" value="GGJ82019.1"/>
    <property type="molecule type" value="Genomic_DNA"/>
</dbReference>
<dbReference type="PRINTS" id="PR01438">
    <property type="entry name" value="UNVRSLSTRESS"/>
</dbReference>
<sequence length="148" mass="15921">MSETNEQTGRKPFIVAGADGTDASIHALKWAVGQARMTGAKLIVIAAWEVPWTIMVSPTSRDEDYAQHAKALLDRSVEEGLADAGDLEVEVRMVEWRPTLALVEAAEGAQMLVLGSHRYGAVEGAHLGSVASYCAHHAPCPVLIHRHS</sequence>
<dbReference type="Gene3D" id="3.40.50.620">
    <property type="entry name" value="HUPs"/>
    <property type="match status" value="1"/>
</dbReference>
<accession>A0A917PKN8</accession>
<protein>
    <submittedName>
        <fullName evidence="3">Universal stress protein</fullName>
    </submittedName>
</protein>
<dbReference type="RefSeq" id="WP_188743338.1">
    <property type="nucleotide sequence ID" value="NZ_BAABFW010000030.1"/>
</dbReference>
<gene>
    <name evidence="3" type="ORF">GCM10011372_20560</name>
</gene>
<reference evidence="3" key="2">
    <citation type="submission" date="2020-09" db="EMBL/GenBank/DDBJ databases">
        <authorList>
            <person name="Sun Q."/>
            <person name="Zhou Y."/>
        </authorList>
    </citation>
    <scope>NUCLEOTIDE SEQUENCE</scope>
    <source>
        <strain evidence="3">CGMCC 1.8984</strain>
    </source>
</reference>
<comment type="similarity">
    <text evidence="1">Belongs to the universal stress protein A family.</text>
</comment>
<proteinExistence type="inferred from homology"/>
<dbReference type="InterPro" id="IPR006016">
    <property type="entry name" value="UspA"/>
</dbReference>
<reference evidence="3" key="1">
    <citation type="journal article" date="2014" name="Int. J. Syst. Evol. Microbiol.">
        <title>Complete genome sequence of Corynebacterium casei LMG S-19264T (=DSM 44701T), isolated from a smear-ripened cheese.</title>
        <authorList>
            <consortium name="US DOE Joint Genome Institute (JGI-PGF)"/>
            <person name="Walter F."/>
            <person name="Albersmeier A."/>
            <person name="Kalinowski J."/>
            <person name="Ruckert C."/>
        </authorList>
    </citation>
    <scope>NUCLEOTIDE SEQUENCE</scope>
    <source>
        <strain evidence="3">CGMCC 1.8984</strain>
    </source>
</reference>
<dbReference type="Pfam" id="PF00582">
    <property type="entry name" value="Usp"/>
    <property type="match status" value="1"/>
</dbReference>
<dbReference type="InterPro" id="IPR006015">
    <property type="entry name" value="Universal_stress_UspA"/>
</dbReference>
<dbReference type="PANTHER" id="PTHR46553">
    <property type="entry name" value="ADENINE NUCLEOTIDE ALPHA HYDROLASES-LIKE SUPERFAMILY PROTEIN"/>
    <property type="match status" value="1"/>
</dbReference>
<dbReference type="Proteomes" id="UP000636956">
    <property type="component" value="Unassembled WGS sequence"/>
</dbReference>
<dbReference type="InterPro" id="IPR014729">
    <property type="entry name" value="Rossmann-like_a/b/a_fold"/>
</dbReference>